<dbReference type="NCBIfam" id="TIGR03462">
    <property type="entry name" value="CarR_dom_SF"/>
    <property type="match status" value="2"/>
</dbReference>
<dbReference type="STRING" id="1182545.A0A072PD09"/>
<dbReference type="InterPro" id="IPR002060">
    <property type="entry name" value="Squ/phyt_synthse"/>
</dbReference>
<dbReference type="EMBL" id="AMGV01000004">
    <property type="protein sequence ID" value="KEF57984.1"/>
    <property type="molecule type" value="Genomic_DNA"/>
</dbReference>
<dbReference type="GO" id="GO:0016117">
    <property type="term" value="P:carotenoid biosynthetic process"/>
    <property type="evidence" value="ECO:0007669"/>
    <property type="project" value="UniProtKB-KW"/>
</dbReference>
<keyword evidence="15" id="KW-0413">Isomerase</keyword>
<evidence type="ECO:0000256" key="19">
    <source>
        <dbReference type="SAM" id="Phobius"/>
    </source>
</evidence>
<comment type="similarity">
    <text evidence="5">In the N-terminal section; belongs to the lycopene beta-cyclase family.</text>
</comment>
<organism evidence="20 21">
    <name type="scientific">Exophiala aquamarina CBS 119918</name>
    <dbReference type="NCBI Taxonomy" id="1182545"/>
    <lineage>
        <taxon>Eukaryota</taxon>
        <taxon>Fungi</taxon>
        <taxon>Dikarya</taxon>
        <taxon>Ascomycota</taxon>
        <taxon>Pezizomycotina</taxon>
        <taxon>Eurotiomycetes</taxon>
        <taxon>Chaetothyriomycetidae</taxon>
        <taxon>Chaetothyriales</taxon>
        <taxon>Herpotrichiellaceae</taxon>
        <taxon>Exophiala</taxon>
    </lineage>
</organism>
<evidence type="ECO:0000256" key="5">
    <source>
        <dbReference type="ARBA" id="ARBA00008247"/>
    </source>
</evidence>
<dbReference type="AlphaFoldDB" id="A0A072PD09"/>
<sequence>MDSHIIFTIPIAVILSILLGPLFTRRDVYKICFLEFIAVAYTIPWDSYLIRTGIWTYPPTVIIGPRLFSIPVEELFFIVVQTYITTCIQIFLSKSVMTATHLHNETDTKDSVGNKLLLRKRIGQVILLLCSVLPPSLWNGHSKGTYMILILSWSAPVMLMLWTFAYQLLLTLPTTHTLFPVVVTTLYLWIVDTFALHRGTWSIAPGTKLGIYVWPHLELEEAIFFLVTNVLVVWGATAYDNAVAILDVFPVQFPHVPGTPPPIMLLKALFLSTSKYDVERLEGLNTALSVLARKSRSFYLASGVFVGRLRIDLILLYGFCRVADDLIDNVTSEEEAETWVKHFSRFLDVMYSPESDAKSIKEALNPFPSEVQSVLLQLPVDKLPSAPFHSLLDGFRMDQKFLNRESKSNPPIQTFEDLQRYATCVASTIGELCLHLVFYHDPDGDTNAVVKQRCLESGARMGRALQYVNIVRDVPTDAEAGRCYIPAEWITEPKSPIEAEVRVRQETTHLRKKILDIAFALYVENRDAIEELPPYARAGIRVAVESYMEIGRMMRYRILEDRPLNFDGGGRAGRASVPKRRRLIVGWRTMRGWRGDP</sequence>
<evidence type="ECO:0000256" key="12">
    <source>
        <dbReference type="ARBA" id="ARBA00022746"/>
    </source>
</evidence>
<evidence type="ECO:0000256" key="14">
    <source>
        <dbReference type="ARBA" id="ARBA00023136"/>
    </source>
</evidence>
<dbReference type="InterPro" id="IPR008949">
    <property type="entry name" value="Isoprenoid_synthase_dom_sf"/>
</dbReference>
<feature type="transmembrane region" description="Helical" evidence="19">
    <location>
        <begin position="75"/>
        <end position="92"/>
    </location>
</feature>
<feature type="transmembrane region" description="Helical" evidence="19">
    <location>
        <begin position="6"/>
        <end position="24"/>
    </location>
</feature>
<dbReference type="UniPathway" id="UPA00799">
    <property type="reaction ID" value="UER00773"/>
</dbReference>
<dbReference type="HOGENOM" id="CLU_012965_0_0_1"/>
<evidence type="ECO:0000256" key="3">
    <source>
        <dbReference type="ARBA" id="ARBA00005089"/>
    </source>
</evidence>
<dbReference type="UniPathway" id="UPA00802"/>
<evidence type="ECO:0000256" key="13">
    <source>
        <dbReference type="ARBA" id="ARBA00022989"/>
    </source>
</evidence>
<dbReference type="PANTHER" id="PTHR31480">
    <property type="entry name" value="BIFUNCTIONAL LYCOPENE CYCLASE/PHYTOENE SYNTHASE"/>
    <property type="match status" value="1"/>
</dbReference>
<comment type="catalytic activity">
    <reaction evidence="1">
        <text>2 (2E,6E,10E)-geranylgeranyl diphosphate = 15-cis-phytoene + 2 diphosphate</text>
        <dbReference type="Rhea" id="RHEA:34475"/>
        <dbReference type="ChEBI" id="CHEBI:27787"/>
        <dbReference type="ChEBI" id="CHEBI:33019"/>
        <dbReference type="ChEBI" id="CHEBI:58756"/>
        <dbReference type="EC" id="2.5.1.32"/>
    </reaction>
</comment>
<dbReference type="InterPro" id="IPR019845">
    <property type="entry name" value="Squalene/phytoene_synthase_CS"/>
</dbReference>
<dbReference type="Proteomes" id="UP000027920">
    <property type="component" value="Unassembled WGS sequence"/>
</dbReference>
<keyword evidence="10" id="KW-0808">Transferase</keyword>
<evidence type="ECO:0000256" key="7">
    <source>
        <dbReference type="ARBA" id="ARBA00012242"/>
    </source>
</evidence>
<dbReference type="GO" id="GO:0051996">
    <property type="term" value="F:squalene synthase [NAD(P)H] activity"/>
    <property type="evidence" value="ECO:0007669"/>
    <property type="project" value="InterPro"/>
</dbReference>
<proteinExistence type="inferred from homology"/>
<keyword evidence="21" id="KW-1185">Reference proteome</keyword>
<keyword evidence="14 19" id="KW-0472">Membrane</keyword>
<protein>
    <recommendedName>
        <fullName evidence="9">Bifunctional lycopene cyclase/phytoene synthase</fullName>
        <ecNumber evidence="8">2.5.1.32</ecNumber>
        <ecNumber evidence="7">5.5.1.19</ecNumber>
    </recommendedName>
</protein>
<evidence type="ECO:0000313" key="21">
    <source>
        <dbReference type="Proteomes" id="UP000027920"/>
    </source>
</evidence>
<accession>A0A072PD09</accession>
<dbReference type="GO" id="GO:0004311">
    <property type="term" value="F:geranylgeranyl diphosphate synthase activity"/>
    <property type="evidence" value="ECO:0007669"/>
    <property type="project" value="InterPro"/>
</dbReference>
<gene>
    <name evidence="20" type="ORF">A1O9_05907</name>
</gene>
<evidence type="ECO:0000256" key="2">
    <source>
        <dbReference type="ARBA" id="ARBA00004141"/>
    </source>
</evidence>
<evidence type="ECO:0000256" key="10">
    <source>
        <dbReference type="ARBA" id="ARBA00022679"/>
    </source>
</evidence>
<feature type="transmembrane region" description="Helical" evidence="19">
    <location>
        <begin position="144"/>
        <end position="165"/>
    </location>
</feature>
<evidence type="ECO:0000256" key="8">
    <source>
        <dbReference type="ARBA" id="ARBA00012396"/>
    </source>
</evidence>
<dbReference type="EC" id="5.5.1.19" evidence="7"/>
<comment type="similarity">
    <text evidence="6">In the C-terminal section; belongs to the phytoene/squalene synthase family.</text>
</comment>
<dbReference type="RefSeq" id="XP_013260574.1">
    <property type="nucleotide sequence ID" value="XM_013405120.1"/>
</dbReference>
<dbReference type="OrthoDB" id="7777654at2759"/>
<keyword evidence="11 19" id="KW-0812">Transmembrane</keyword>
<comment type="pathway">
    <text evidence="3">Carotenoid biosynthesis; beta-carotene biosynthesis.</text>
</comment>
<evidence type="ECO:0000256" key="1">
    <source>
        <dbReference type="ARBA" id="ARBA00001805"/>
    </source>
</evidence>
<evidence type="ECO:0000313" key="20">
    <source>
        <dbReference type="EMBL" id="KEF57984.1"/>
    </source>
</evidence>
<evidence type="ECO:0000256" key="17">
    <source>
        <dbReference type="ARBA" id="ARBA00029313"/>
    </source>
</evidence>
<dbReference type="GeneID" id="25280827"/>
<reference evidence="20 21" key="1">
    <citation type="submission" date="2013-03" db="EMBL/GenBank/DDBJ databases">
        <title>The Genome Sequence of Exophiala aquamarina CBS 119918.</title>
        <authorList>
            <consortium name="The Broad Institute Genomics Platform"/>
            <person name="Cuomo C."/>
            <person name="de Hoog S."/>
            <person name="Gorbushina A."/>
            <person name="Walker B."/>
            <person name="Young S.K."/>
            <person name="Zeng Q."/>
            <person name="Gargeya S."/>
            <person name="Fitzgerald M."/>
            <person name="Haas B."/>
            <person name="Abouelleil A."/>
            <person name="Allen A.W."/>
            <person name="Alvarado L."/>
            <person name="Arachchi H.M."/>
            <person name="Berlin A.M."/>
            <person name="Chapman S.B."/>
            <person name="Gainer-Dewar J."/>
            <person name="Goldberg J."/>
            <person name="Griggs A."/>
            <person name="Gujja S."/>
            <person name="Hansen M."/>
            <person name="Howarth C."/>
            <person name="Imamovic A."/>
            <person name="Ireland A."/>
            <person name="Larimer J."/>
            <person name="McCowan C."/>
            <person name="Murphy C."/>
            <person name="Pearson M."/>
            <person name="Poon T.W."/>
            <person name="Priest M."/>
            <person name="Roberts A."/>
            <person name="Saif S."/>
            <person name="Shea T."/>
            <person name="Sisk P."/>
            <person name="Sykes S."/>
            <person name="Wortman J."/>
            <person name="Nusbaum C."/>
            <person name="Birren B."/>
        </authorList>
    </citation>
    <scope>NUCLEOTIDE SEQUENCE [LARGE SCALE GENOMIC DNA]</scope>
    <source>
        <strain evidence="20 21">CBS 119918</strain>
    </source>
</reference>
<keyword evidence="13 19" id="KW-1133">Transmembrane helix</keyword>
<evidence type="ECO:0000256" key="15">
    <source>
        <dbReference type="ARBA" id="ARBA00023235"/>
    </source>
</evidence>
<dbReference type="VEuPathDB" id="FungiDB:A1O9_05907"/>
<comment type="caution">
    <text evidence="20">The sequence shown here is derived from an EMBL/GenBank/DDBJ whole genome shotgun (WGS) entry which is preliminary data.</text>
</comment>
<keyword evidence="16" id="KW-0511">Multifunctional enzyme</keyword>
<dbReference type="SFLD" id="SFLDG01212">
    <property type="entry name" value="Phytoene_synthase_like"/>
    <property type="match status" value="1"/>
</dbReference>
<comment type="catalytic activity">
    <reaction evidence="18">
        <text>all-trans-lycopene = gamma-carotene</text>
        <dbReference type="Rhea" id="RHEA:32219"/>
        <dbReference type="ChEBI" id="CHEBI:15948"/>
        <dbReference type="ChEBI" id="CHEBI:27740"/>
        <dbReference type="EC" id="5.5.1.19"/>
    </reaction>
</comment>
<evidence type="ECO:0000256" key="11">
    <source>
        <dbReference type="ARBA" id="ARBA00022692"/>
    </source>
</evidence>
<comment type="subcellular location">
    <subcellularLocation>
        <location evidence="2">Membrane</location>
        <topology evidence="2">Multi-pass membrane protein</topology>
    </subcellularLocation>
</comment>
<evidence type="ECO:0000256" key="6">
    <source>
        <dbReference type="ARBA" id="ARBA00008406"/>
    </source>
</evidence>
<dbReference type="EC" id="2.5.1.32" evidence="8"/>
<evidence type="ECO:0000256" key="4">
    <source>
        <dbReference type="ARBA" id="ARBA00005172"/>
    </source>
</evidence>
<dbReference type="CDD" id="cd00683">
    <property type="entry name" value="Trans_IPPS_HH"/>
    <property type="match status" value="1"/>
</dbReference>
<dbReference type="PROSITE" id="PS01045">
    <property type="entry name" value="SQUALEN_PHYTOEN_SYN_2"/>
    <property type="match status" value="1"/>
</dbReference>
<dbReference type="SUPFAM" id="SSF48576">
    <property type="entry name" value="Terpenoid synthases"/>
    <property type="match status" value="1"/>
</dbReference>
<dbReference type="InterPro" id="IPR033904">
    <property type="entry name" value="Trans_IPPS_HH"/>
</dbReference>
<feature type="transmembrane region" description="Helical" evidence="19">
    <location>
        <begin position="31"/>
        <end position="50"/>
    </location>
</feature>
<dbReference type="InterPro" id="IPR044843">
    <property type="entry name" value="Trans_IPPS_bact-type"/>
</dbReference>
<dbReference type="Gene3D" id="1.10.600.10">
    <property type="entry name" value="Farnesyl Diphosphate Synthase"/>
    <property type="match status" value="1"/>
</dbReference>
<dbReference type="GO" id="GO:0016020">
    <property type="term" value="C:membrane"/>
    <property type="evidence" value="ECO:0007669"/>
    <property type="project" value="UniProtKB-SubCell"/>
</dbReference>
<dbReference type="Pfam" id="PF00494">
    <property type="entry name" value="SQS_PSY"/>
    <property type="match status" value="1"/>
</dbReference>
<dbReference type="GO" id="GO:0016872">
    <property type="term" value="F:intramolecular lyase activity"/>
    <property type="evidence" value="ECO:0007669"/>
    <property type="project" value="InterPro"/>
</dbReference>
<dbReference type="GO" id="GO:0045436">
    <property type="term" value="F:lycopene beta cyclase activity"/>
    <property type="evidence" value="ECO:0007669"/>
    <property type="project" value="UniProtKB-ARBA"/>
</dbReference>
<dbReference type="SFLD" id="SFLDG01018">
    <property type="entry name" value="Squalene/Phytoene_Synthase_Lik"/>
    <property type="match status" value="1"/>
</dbReference>
<keyword evidence="12" id="KW-0125">Carotenoid biosynthesis</keyword>
<evidence type="ECO:0000256" key="16">
    <source>
        <dbReference type="ARBA" id="ARBA00023268"/>
    </source>
</evidence>
<name>A0A072PD09_9EURO</name>
<dbReference type="PROSITE" id="PS01044">
    <property type="entry name" value="SQUALEN_PHYTOEN_SYN_1"/>
    <property type="match status" value="1"/>
</dbReference>
<comment type="catalytic activity">
    <reaction evidence="17">
        <text>gamma-carotene = all-trans-beta-carotene</text>
        <dbReference type="Rhea" id="RHEA:32239"/>
        <dbReference type="ChEBI" id="CHEBI:17579"/>
        <dbReference type="ChEBI" id="CHEBI:27740"/>
        <dbReference type="EC" id="5.5.1.19"/>
    </reaction>
</comment>
<evidence type="ECO:0000256" key="9">
    <source>
        <dbReference type="ARBA" id="ARBA00018909"/>
    </source>
</evidence>
<dbReference type="InterPro" id="IPR017825">
    <property type="entry name" value="Lycopene_cyclase_dom"/>
</dbReference>
<evidence type="ECO:0000256" key="18">
    <source>
        <dbReference type="ARBA" id="ARBA00029335"/>
    </source>
</evidence>
<comment type="pathway">
    <text evidence="4">Carotenoid biosynthesis; phytoene biosynthesis; all-trans-phytoene from geranylgeranyl diphosphate: step 1/1.</text>
</comment>
<dbReference type="SFLD" id="SFLDS00005">
    <property type="entry name" value="Isoprenoid_Synthase_Type_I"/>
    <property type="match status" value="1"/>
</dbReference>